<reference evidence="2" key="1">
    <citation type="submission" date="2022-11" db="UniProtKB">
        <authorList>
            <consortium name="WormBaseParasite"/>
        </authorList>
    </citation>
    <scope>IDENTIFICATION</scope>
</reference>
<name>A0A915J183_ROMCU</name>
<dbReference type="WBParaSite" id="nRc.2.0.1.t19864-RA">
    <property type="protein sequence ID" value="nRc.2.0.1.t19864-RA"/>
    <property type="gene ID" value="nRc.2.0.1.g19864"/>
</dbReference>
<accession>A0A915J183</accession>
<dbReference type="Proteomes" id="UP000887565">
    <property type="component" value="Unplaced"/>
</dbReference>
<keyword evidence="1" id="KW-1185">Reference proteome</keyword>
<sequence>MSYCEEDSQIKTIVDNMHLLAIDGAATNKHLLHFFIGLGNEFRYNASNHVKMSPLRQLTRDTLSDMIQDMTWYEDAKNFLMFQLGPDCNQITLKHELASITPEAGEEPAPLFFSAQTIN</sequence>
<proteinExistence type="predicted"/>
<dbReference type="AlphaFoldDB" id="A0A915J183"/>
<organism evidence="1 2">
    <name type="scientific">Romanomermis culicivorax</name>
    <name type="common">Nematode worm</name>
    <dbReference type="NCBI Taxonomy" id="13658"/>
    <lineage>
        <taxon>Eukaryota</taxon>
        <taxon>Metazoa</taxon>
        <taxon>Ecdysozoa</taxon>
        <taxon>Nematoda</taxon>
        <taxon>Enoplea</taxon>
        <taxon>Dorylaimia</taxon>
        <taxon>Mermithida</taxon>
        <taxon>Mermithoidea</taxon>
        <taxon>Mermithidae</taxon>
        <taxon>Romanomermis</taxon>
    </lineage>
</organism>
<evidence type="ECO:0000313" key="1">
    <source>
        <dbReference type="Proteomes" id="UP000887565"/>
    </source>
</evidence>
<protein>
    <submittedName>
        <fullName evidence="2">Uncharacterized protein</fullName>
    </submittedName>
</protein>
<evidence type="ECO:0000313" key="2">
    <source>
        <dbReference type="WBParaSite" id="nRc.2.0.1.t19864-RA"/>
    </source>
</evidence>